<comment type="similarity">
    <text evidence="1">Belongs to the THADA family.</text>
</comment>
<evidence type="ECO:0000256" key="3">
    <source>
        <dbReference type="ARBA" id="ARBA00035625"/>
    </source>
</evidence>
<evidence type="ECO:0000313" key="7">
    <source>
        <dbReference type="Ensembl" id="ENSCVAP00000019674.1"/>
    </source>
</evidence>
<dbReference type="Pfam" id="PF10350">
    <property type="entry name" value="DUF2428"/>
    <property type="match status" value="1"/>
</dbReference>
<dbReference type="InterPro" id="IPR019442">
    <property type="entry name" value="THADA/TRM732_DUF2428"/>
</dbReference>
<dbReference type="GO" id="GO:0005829">
    <property type="term" value="C:cytosol"/>
    <property type="evidence" value="ECO:0007669"/>
    <property type="project" value="TreeGrafter"/>
</dbReference>
<dbReference type="STRING" id="28743.ENSCVAP00000019674"/>
<evidence type="ECO:0000259" key="5">
    <source>
        <dbReference type="Pfam" id="PF25150"/>
    </source>
</evidence>
<dbReference type="GeneTree" id="ENSGT00940000165952"/>
<dbReference type="InterPro" id="IPR051954">
    <property type="entry name" value="tRNA_methyltransferase_THADA"/>
</dbReference>
<comment type="function">
    <text evidence="3">Together with methyltransferase FTSJ1, methylates the 2'-O-ribose of nucleotides at position 32 of the anticodon loop of substrate tRNAs.</text>
</comment>
<dbReference type="Pfam" id="PF25150">
    <property type="entry name" value="TPR_Trm732"/>
    <property type="match status" value="1"/>
</dbReference>
<keyword evidence="8" id="KW-1185">Reference proteome</keyword>
<feature type="domain" description="tRNA (32-2'-O)-methyltransferase regulator THADA-like TPR repeats region" evidence="5">
    <location>
        <begin position="437"/>
        <end position="659"/>
    </location>
</feature>
<dbReference type="PANTHER" id="PTHR14387:SF0">
    <property type="entry name" value="DUF2428 DOMAIN-CONTAINING PROTEIN"/>
    <property type="match status" value="1"/>
</dbReference>
<dbReference type="InterPro" id="IPR056843">
    <property type="entry name" value="THADA-like_TPR"/>
</dbReference>
<feature type="domain" description="tRNA (32-2'-O)-methyltransferase regulator THADA-like C-terminal TPR repeats region" evidence="6">
    <location>
        <begin position="1076"/>
        <end position="1236"/>
    </location>
</feature>
<reference evidence="7" key="2">
    <citation type="submission" date="2025-09" db="UniProtKB">
        <authorList>
            <consortium name="Ensembl"/>
        </authorList>
    </citation>
    <scope>IDENTIFICATION</scope>
</reference>
<sequence length="1630" mass="181715">RSSVKRSKERSLDEAVQLMRQISEEQLHGLEEEHKLLLVRLLLSLQLEMVNISTACRKVDRMLQHLDLQRCMFLEDSAVGRRIWLESCVPMLQRLSETLPALLQEESQRDGLICYTAVKQVCLQVFQLLWSEVAPLVWEENGSKEAIQRILQALMDIIIGQCCNRDTRLLAGTAVAMLINTASQSGAADAAAWSLLQPFQLTVGVLQVQCNPAGKDGVKRLALSRGLLTCCRSHILLSPNPSGLQTCLLLDGLFPLVSNLCAEKQDCHYFAFELTLWLRRVKECVDDIWKATGARLLPDDSRLLQKLTDIIWTNAESPIDGVPELASSAFTLLLNLYAMDSEQFCDTKRNFYFILLERLLKLPWEAKAKYHRLCALLPYVGTDLMLNRYTEVSSHLLKCLSTNHLSPCAAEFYKCLIQQQRRESPASLSELELAGRWAKSWQPFLVEALTSDITLLQNNSSTHLLPCTFQVFSSAVHHLLASLNPNKPGHLHAWACILSSYRAISGCSPWALQGSSTFLTLELALGAADDKIRLAALNLLCCSPKTRDVPSTEEMKILKEFIPENLNCESSPFRQHLQAAVRRFLVRIRDGCLAHIRGEKGKKKDPSHECRENILKQGIFVEWLGQLPYSFLSPGHSYQRKKTALLLLSAVLETCTDTWSPDKKKGQPPNIGLLIACARQRGQWDFFCRAKQLLLLSCLEDSTNEIRELSATILLKFFPPSFPADIAEVLEVRSSQLLRSPRVQEAQMGALMVKILLQLEEHYLMAKVDMMVSARTRPIHVLCALQRCLLPAADDICSIIDRSLITKLLDLLENISLLLLAVLHGDREAFVAEKAPPSFCDMGNAISSLISRQAGGDQMDEEDCILLSEEHSLVLTCCWVSLKETGIFLGSLVEKVLKESKQRSECLWAKDDLRRASELFKDILLNCRHWGAVEGCCLGFTKFCTSLLSSNDPDLQDIPAQILKEQGLQVVQSPRSASVTRRAAGLPIMILCVLSAEEASKARPLLTLSMQTLLEQARRPVDENWDQTLDLPQVCAVHTLQALVRGAGLGAAVLQFAPDVAILSLTLLRSPCWAMRNAALQLYSLCSRMLGQRSSSVETGPIQHSMSPAAFFFHYPPLQPFLLGELREAAEHVQKPTAGAKLHLQPSLYPILTLLAQLQPGVQDSSMLLDYLPPLLQLSASPIYSVRRMASIALVAMTPPSGYMDLIVKLTSQLPGPQESLCHNRLHGQLLQIKALLERALCPDIGLASFHQEALEFLCADPTRARQIWENFSAASPELRLSMVTWLLDKQSLQQADMKELIQRQLNLKEALLDDSVDYRTKYLAALVAVMADGGAALPQPLSDTEPCLLECLHLLLQDLEVQKGGPEFLSQALYAASLLFSQLSSNSTLKASVLQRWCGILEIQRTAEAPEVLRLVCGEALCAAGVPLINLINTGLYLLQDQNQQVRQKAARFASLLHHSRRAEKQSSVCIMQVNRALKLLLDLLLQECWDSPGILELLLSHLPQADIRSVLRERSSSLYEQDEVNVFAEPSIMSAHLLPYLLQMAEKSSQSSALAETLTNWAMENAAQLMDNLSACEQLQPKTLTPSWLALLVDPCFHSALCGLLTRAALLHHLVKTFACIRHLWDPL</sequence>
<dbReference type="InterPro" id="IPR056842">
    <property type="entry name" value="THADA-like_TPR_C"/>
</dbReference>
<evidence type="ECO:0000313" key="8">
    <source>
        <dbReference type="Proteomes" id="UP000265020"/>
    </source>
</evidence>
<evidence type="ECO:0000259" key="4">
    <source>
        <dbReference type="Pfam" id="PF10350"/>
    </source>
</evidence>
<dbReference type="InterPro" id="IPR016024">
    <property type="entry name" value="ARM-type_fold"/>
</dbReference>
<accession>A0A3Q2DLT4</accession>
<dbReference type="PANTHER" id="PTHR14387">
    <property type="entry name" value="THADA/DEATH RECEPTOR INTERACTING PROTEIN"/>
    <property type="match status" value="1"/>
</dbReference>
<protein>
    <submittedName>
        <fullName evidence="7">Si:ch211-225b11.4</fullName>
    </submittedName>
</protein>
<dbReference type="Pfam" id="PF25151">
    <property type="entry name" value="TPR_Trm732_C"/>
    <property type="match status" value="1"/>
</dbReference>
<evidence type="ECO:0000256" key="1">
    <source>
        <dbReference type="ARBA" id="ARBA00010409"/>
    </source>
</evidence>
<dbReference type="SUPFAM" id="SSF48371">
    <property type="entry name" value="ARM repeat"/>
    <property type="match status" value="1"/>
</dbReference>
<dbReference type="Ensembl" id="ENSCVAT00000033241.1">
    <property type="protein sequence ID" value="ENSCVAP00000019674.1"/>
    <property type="gene ID" value="ENSCVAG00000023102.1"/>
</dbReference>
<keyword evidence="2" id="KW-0819">tRNA processing</keyword>
<dbReference type="Proteomes" id="UP000265020">
    <property type="component" value="Unassembled WGS sequence"/>
</dbReference>
<feature type="domain" description="DUF2428" evidence="4">
    <location>
        <begin position="804"/>
        <end position="1074"/>
    </location>
</feature>
<dbReference type="OMA" id="RSPCWAM"/>
<reference evidence="7" key="1">
    <citation type="submission" date="2025-08" db="UniProtKB">
        <authorList>
            <consortium name="Ensembl"/>
        </authorList>
    </citation>
    <scope>IDENTIFICATION</scope>
</reference>
<proteinExistence type="inferred from homology"/>
<evidence type="ECO:0000256" key="2">
    <source>
        <dbReference type="ARBA" id="ARBA00022694"/>
    </source>
</evidence>
<organism evidence="7 8">
    <name type="scientific">Cyprinodon variegatus</name>
    <name type="common">Sheepshead minnow</name>
    <dbReference type="NCBI Taxonomy" id="28743"/>
    <lineage>
        <taxon>Eukaryota</taxon>
        <taxon>Metazoa</taxon>
        <taxon>Chordata</taxon>
        <taxon>Craniata</taxon>
        <taxon>Vertebrata</taxon>
        <taxon>Euteleostomi</taxon>
        <taxon>Actinopterygii</taxon>
        <taxon>Neopterygii</taxon>
        <taxon>Teleostei</taxon>
        <taxon>Neoteleostei</taxon>
        <taxon>Acanthomorphata</taxon>
        <taxon>Ovalentaria</taxon>
        <taxon>Atherinomorphae</taxon>
        <taxon>Cyprinodontiformes</taxon>
        <taxon>Cyprinodontidae</taxon>
        <taxon>Cyprinodon</taxon>
    </lineage>
</organism>
<evidence type="ECO:0000259" key="6">
    <source>
        <dbReference type="Pfam" id="PF25151"/>
    </source>
</evidence>
<dbReference type="GO" id="GO:0030488">
    <property type="term" value="P:tRNA methylation"/>
    <property type="evidence" value="ECO:0007669"/>
    <property type="project" value="TreeGrafter"/>
</dbReference>
<name>A0A3Q2DLT4_CYPVA</name>